<evidence type="ECO:0000313" key="1">
    <source>
        <dbReference type="EMBL" id="WVZ90612.1"/>
    </source>
</evidence>
<dbReference type="AlphaFoldDB" id="A0AAQ3XBS3"/>
<reference evidence="1 2" key="1">
    <citation type="submission" date="2024-02" db="EMBL/GenBank/DDBJ databases">
        <title>High-quality chromosome-scale genome assembly of Pensacola bahiagrass (Paspalum notatum Flugge var. saurae).</title>
        <authorList>
            <person name="Vega J.M."/>
            <person name="Podio M."/>
            <person name="Orjuela J."/>
            <person name="Siena L.A."/>
            <person name="Pessino S.C."/>
            <person name="Combes M.C."/>
            <person name="Mariac C."/>
            <person name="Albertini E."/>
            <person name="Pupilli F."/>
            <person name="Ortiz J.P.A."/>
            <person name="Leblanc O."/>
        </authorList>
    </citation>
    <scope>NUCLEOTIDE SEQUENCE [LARGE SCALE GENOMIC DNA]</scope>
    <source>
        <strain evidence="1">R1</strain>
        <tissue evidence="1">Leaf</tissue>
    </source>
</reference>
<protein>
    <submittedName>
        <fullName evidence="1">Uncharacterized protein</fullName>
    </submittedName>
</protein>
<gene>
    <name evidence="1" type="ORF">U9M48_036897</name>
</gene>
<dbReference type="EMBL" id="CP144752">
    <property type="protein sequence ID" value="WVZ90612.1"/>
    <property type="molecule type" value="Genomic_DNA"/>
</dbReference>
<dbReference type="Proteomes" id="UP001341281">
    <property type="component" value="Chromosome 08"/>
</dbReference>
<evidence type="ECO:0000313" key="2">
    <source>
        <dbReference type="Proteomes" id="UP001341281"/>
    </source>
</evidence>
<proteinExistence type="predicted"/>
<sequence>MGAVHKVENGEMTFFWKDVWLDKVPWSVNYHELYGICEDKDALVCVYWDGREWNIEFRCERGGGLMVQLQEGWMDGNMDTIEWVLDKSRQFTTKSLYRFRTDGGFMNKKLGVIWKCRIPKKIKLYTENLEAVVVLKN</sequence>
<dbReference type="PANTHER" id="PTHR36617:SF15">
    <property type="entry name" value="REVERSE TRANSCRIPTASE ZINC-BINDING DOMAIN-CONTAINING PROTEIN"/>
    <property type="match status" value="1"/>
</dbReference>
<accession>A0AAQ3XBS3</accession>
<dbReference type="PANTHER" id="PTHR36617">
    <property type="entry name" value="PROTEIN, PUTATIVE-RELATED"/>
    <property type="match status" value="1"/>
</dbReference>
<organism evidence="1 2">
    <name type="scientific">Paspalum notatum var. saurae</name>
    <dbReference type="NCBI Taxonomy" id="547442"/>
    <lineage>
        <taxon>Eukaryota</taxon>
        <taxon>Viridiplantae</taxon>
        <taxon>Streptophyta</taxon>
        <taxon>Embryophyta</taxon>
        <taxon>Tracheophyta</taxon>
        <taxon>Spermatophyta</taxon>
        <taxon>Magnoliopsida</taxon>
        <taxon>Liliopsida</taxon>
        <taxon>Poales</taxon>
        <taxon>Poaceae</taxon>
        <taxon>PACMAD clade</taxon>
        <taxon>Panicoideae</taxon>
        <taxon>Andropogonodae</taxon>
        <taxon>Paspaleae</taxon>
        <taxon>Paspalinae</taxon>
        <taxon>Paspalum</taxon>
    </lineage>
</organism>
<name>A0AAQ3XBS3_PASNO</name>
<keyword evidence="2" id="KW-1185">Reference proteome</keyword>